<keyword evidence="5" id="KW-1185">Reference proteome</keyword>
<dbReference type="EC" id="3.1.4.58" evidence="2"/>
<proteinExistence type="inferred from homology"/>
<dbReference type="HAMAP" id="MF_01940">
    <property type="entry name" value="RNA_CPDase"/>
    <property type="match status" value="1"/>
</dbReference>
<feature type="active site" description="Proton donor" evidence="2">
    <location>
        <position position="43"/>
    </location>
</feature>
<name>A0A2A2IFL8_9BACI</name>
<accession>A0A2A2IFL8</accession>
<gene>
    <name evidence="4" type="ORF">CIL05_06480</name>
</gene>
<comment type="function">
    <text evidence="2">Hydrolyzes RNA 2',3'-cyclic phosphodiester to an RNA 2'-phosphomonoester.</text>
</comment>
<feature type="short sequence motif" description="HXTX 1" evidence="2">
    <location>
        <begin position="43"/>
        <end position="46"/>
    </location>
</feature>
<feature type="domain" description="Phosphoesterase HXTX" evidence="3">
    <location>
        <begin position="99"/>
        <end position="171"/>
    </location>
</feature>
<dbReference type="PANTHER" id="PTHR35561">
    <property type="entry name" value="RNA 2',3'-CYCLIC PHOSPHODIESTERASE"/>
    <property type="match status" value="1"/>
</dbReference>
<dbReference type="AlphaFoldDB" id="A0A2A2IFL8"/>
<evidence type="ECO:0000313" key="5">
    <source>
        <dbReference type="Proteomes" id="UP000218887"/>
    </source>
</evidence>
<feature type="short sequence motif" description="HXTX 2" evidence="2">
    <location>
        <begin position="128"/>
        <end position="131"/>
    </location>
</feature>
<reference evidence="4 5" key="1">
    <citation type="submission" date="2017-08" db="EMBL/GenBank/DDBJ databases">
        <title>Virgibacillus indicus sp. nov. and Virgibacillus profoundi sp. nov, two moderately halophilic bacteria isolated from marine sediment by using the Microfluidic Streak Plate.</title>
        <authorList>
            <person name="Xu B."/>
            <person name="Hu B."/>
            <person name="Wang J."/>
            <person name="Zhu Y."/>
            <person name="Huang L."/>
            <person name="Du W."/>
            <person name="Huang Y."/>
        </authorList>
    </citation>
    <scope>NUCLEOTIDE SEQUENCE [LARGE SCALE GENOMIC DNA]</scope>
    <source>
        <strain evidence="4 5">IO3-P3-H5</strain>
    </source>
</reference>
<dbReference type="InterPro" id="IPR004175">
    <property type="entry name" value="RNA_CPDase"/>
</dbReference>
<organism evidence="4 5">
    <name type="scientific">Virgibacillus profundi</name>
    <dbReference type="NCBI Taxonomy" id="2024555"/>
    <lineage>
        <taxon>Bacteria</taxon>
        <taxon>Bacillati</taxon>
        <taxon>Bacillota</taxon>
        <taxon>Bacilli</taxon>
        <taxon>Bacillales</taxon>
        <taxon>Bacillaceae</taxon>
        <taxon>Virgibacillus</taxon>
    </lineage>
</organism>
<dbReference type="Pfam" id="PF02834">
    <property type="entry name" value="LigT_PEase"/>
    <property type="match status" value="2"/>
</dbReference>
<evidence type="ECO:0000259" key="3">
    <source>
        <dbReference type="Pfam" id="PF02834"/>
    </source>
</evidence>
<comment type="similarity">
    <text evidence="2">Belongs to the 2H phosphoesterase superfamily. ThpR family.</text>
</comment>
<evidence type="ECO:0000256" key="1">
    <source>
        <dbReference type="ARBA" id="ARBA00022801"/>
    </source>
</evidence>
<dbReference type="GO" id="GO:0008664">
    <property type="term" value="F:RNA 2',3'-cyclic 3'-phosphodiesterase activity"/>
    <property type="evidence" value="ECO:0007669"/>
    <property type="project" value="UniProtKB-EC"/>
</dbReference>
<dbReference type="NCBIfam" id="TIGR02258">
    <property type="entry name" value="2_5_ligase"/>
    <property type="match status" value="1"/>
</dbReference>
<dbReference type="RefSeq" id="WP_095654708.1">
    <property type="nucleotide sequence ID" value="NZ_NPOA01000004.1"/>
</dbReference>
<dbReference type="InterPro" id="IPR014051">
    <property type="entry name" value="Phosphoesterase_HXTX"/>
</dbReference>
<dbReference type="EMBL" id="NPOA01000004">
    <property type="protein sequence ID" value="PAV30106.1"/>
    <property type="molecule type" value="Genomic_DNA"/>
</dbReference>
<sequence length="193" mass="21952">MSESHYFIAIPLSSNLQNLFSSWQEEIKGKVFYKQWPEKQDLHITLKFLGAVADNKVLALRKELKKIEELSEFSIEAGSIGTFGNPSKPRVIWAGVDKTESLTNLYAKIETITASIGFPKENREYRPHITLAKKWAGDAAIANLEEIKDQFTAVELLHVNHIVLYRIHPAKSPKYEVVQKYKLKRDEGNGPAD</sequence>
<dbReference type="Proteomes" id="UP000218887">
    <property type="component" value="Unassembled WGS sequence"/>
</dbReference>
<evidence type="ECO:0000256" key="2">
    <source>
        <dbReference type="HAMAP-Rule" id="MF_01940"/>
    </source>
</evidence>
<dbReference type="SUPFAM" id="SSF55144">
    <property type="entry name" value="LigT-like"/>
    <property type="match status" value="1"/>
</dbReference>
<dbReference type="Gene3D" id="3.90.1140.10">
    <property type="entry name" value="Cyclic phosphodiesterase"/>
    <property type="match status" value="1"/>
</dbReference>
<dbReference type="OrthoDB" id="9789350at2"/>
<feature type="active site" description="Proton acceptor" evidence="2">
    <location>
        <position position="128"/>
    </location>
</feature>
<dbReference type="PANTHER" id="PTHR35561:SF1">
    <property type="entry name" value="RNA 2',3'-CYCLIC PHOSPHODIESTERASE"/>
    <property type="match status" value="1"/>
</dbReference>
<evidence type="ECO:0000313" key="4">
    <source>
        <dbReference type="EMBL" id="PAV30106.1"/>
    </source>
</evidence>
<dbReference type="InterPro" id="IPR009097">
    <property type="entry name" value="Cyclic_Pdiesterase"/>
</dbReference>
<comment type="caution">
    <text evidence="4">The sequence shown here is derived from an EMBL/GenBank/DDBJ whole genome shotgun (WGS) entry which is preliminary data.</text>
</comment>
<feature type="domain" description="Phosphoesterase HXTX" evidence="3">
    <location>
        <begin position="10"/>
        <end position="93"/>
    </location>
</feature>
<dbReference type="GO" id="GO:0004113">
    <property type="term" value="F:2',3'-cyclic-nucleotide 3'-phosphodiesterase activity"/>
    <property type="evidence" value="ECO:0007669"/>
    <property type="project" value="InterPro"/>
</dbReference>
<protein>
    <recommendedName>
        <fullName evidence="2">RNA 2',3'-cyclic phosphodiesterase</fullName>
        <shortName evidence="2">RNA 2',3'-CPDase</shortName>
        <ecNumber evidence="2">3.1.4.58</ecNumber>
    </recommendedName>
</protein>
<comment type="catalytic activity">
    <reaction evidence="2">
        <text>a 3'-end 2',3'-cyclophospho-ribonucleotide-RNA + H2O = a 3'-end 2'-phospho-ribonucleotide-RNA + H(+)</text>
        <dbReference type="Rhea" id="RHEA:11828"/>
        <dbReference type="Rhea" id="RHEA-COMP:10464"/>
        <dbReference type="Rhea" id="RHEA-COMP:17353"/>
        <dbReference type="ChEBI" id="CHEBI:15377"/>
        <dbReference type="ChEBI" id="CHEBI:15378"/>
        <dbReference type="ChEBI" id="CHEBI:83064"/>
        <dbReference type="ChEBI" id="CHEBI:173113"/>
        <dbReference type="EC" id="3.1.4.58"/>
    </reaction>
</comment>
<keyword evidence="1 2" id="KW-0378">Hydrolase</keyword>